<dbReference type="Gene3D" id="1.10.101.10">
    <property type="entry name" value="PGBD-like superfamily/PGBD"/>
    <property type="match status" value="2"/>
</dbReference>
<dbReference type="Proteomes" id="UP000291144">
    <property type="component" value="Unassembled WGS sequence"/>
</dbReference>
<name>A0A4R0JP49_9ACTN</name>
<feature type="chain" id="PRO_5020593876" evidence="1">
    <location>
        <begin position="24"/>
        <end position="520"/>
    </location>
</feature>
<dbReference type="EMBL" id="SJKB01000028">
    <property type="protein sequence ID" value="TCC48529.1"/>
    <property type="molecule type" value="Genomic_DNA"/>
</dbReference>
<feature type="signal peptide" evidence="1">
    <location>
        <begin position="1"/>
        <end position="23"/>
    </location>
</feature>
<dbReference type="InterPro" id="IPR002477">
    <property type="entry name" value="Peptidoglycan-bd-like"/>
</dbReference>
<evidence type="ECO:0000256" key="1">
    <source>
        <dbReference type="SAM" id="SignalP"/>
    </source>
</evidence>
<organism evidence="3 4">
    <name type="scientific">Kribbella pittospori</name>
    <dbReference type="NCBI Taxonomy" id="722689"/>
    <lineage>
        <taxon>Bacteria</taxon>
        <taxon>Bacillati</taxon>
        <taxon>Actinomycetota</taxon>
        <taxon>Actinomycetes</taxon>
        <taxon>Propionibacteriales</taxon>
        <taxon>Kribbellaceae</taxon>
        <taxon>Kribbella</taxon>
    </lineage>
</organism>
<keyword evidence="1" id="KW-0732">Signal</keyword>
<sequence>MKQLLAAATLVAAALIATTPATAAPTDLTASNFQLHKTAYNPTIAALDEKLPKAMVPQVIDDANRAAPLCGSHASGRVASFCWSSASGTDDEHTSDWYPQGITTSADADPSGSYQNRKAILASWYWNGGGTERGARIAFVDYSNPSAPQYRVVLLVEPYTNSGGNPDFRAETTVDADTGAKISLHSGGITWYGHNLYVADTWGGFRVFDLDHLWRVDSNRTAMGLQSDGTYQAYSYKYVLPEAFRYTSSTTGYPALRYSAVSLDRTGPSDSVVVCEYNTATSGTHRVVRFSANPATFELGGTATEAYETGITHMQGSASVRGRFFASTSYTTSSSSYGSLYTFTRGESPTAFLNTLQAHPEDLSYWPATNALWSLSEVPGNRVVYAMDVGLLGWPTVKQGNTGNRVKTVQYLLDAGLEIDGDFGPLTTAAVKSFQAGHGITADGVVNAVTWRALVPSLRPGDIGNAVRALQAELTAHGFAVAVTGAFDQTTGTKVQAFEAANGLPATGMVDADTWKTLLL</sequence>
<dbReference type="AlphaFoldDB" id="A0A4R0JP49"/>
<reference evidence="3 4" key="1">
    <citation type="submission" date="2019-02" db="EMBL/GenBank/DDBJ databases">
        <title>Kribbella capetownensis sp. nov. and Kribbella speibonae sp. nov., isolated from soil.</title>
        <authorList>
            <person name="Curtis S.M."/>
            <person name="Norton I."/>
            <person name="Everest G.J."/>
            <person name="Meyers P.R."/>
        </authorList>
    </citation>
    <scope>NUCLEOTIDE SEQUENCE [LARGE SCALE GENOMIC DNA]</scope>
    <source>
        <strain evidence="3 4">NRRL B-24813</strain>
    </source>
</reference>
<evidence type="ECO:0000259" key="2">
    <source>
        <dbReference type="Pfam" id="PF01471"/>
    </source>
</evidence>
<evidence type="ECO:0000313" key="3">
    <source>
        <dbReference type="EMBL" id="TCC48529.1"/>
    </source>
</evidence>
<accession>A0A4R0JP49</accession>
<dbReference type="Pfam" id="PF01471">
    <property type="entry name" value="PG_binding_1"/>
    <property type="match status" value="2"/>
</dbReference>
<gene>
    <name evidence="3" type="ORF">E0H73_42740</name>
</gene>
<dbReference type="RefSeq" id="WP_131366558.1">
    <property type="nucleotide sequence ID" value="NZ_SJKB01000028.1"/>
</dbReference>
<comment type="caution">
    <text evidence="3">The sequence shown here is derived from an EMBL/GenBank/DDBJ whole genome shotgun (WGS) entry which is preliminary data.</text>
</comment>
<dbReference type="SUPFAM" id="SSF47090">
    <property type="entry name" value="PGBD-like"/>
    <property type="match status" value="2"/>
</dbReference>
<dbReference type="InterPro" id="IPR036365">
    <property type="entry name" value="PGBD-like_sf"/>
</dbReference>
<evidence type="ECO:0000313" key="4">
    <source>
        <dbReference type="Proteomes" id="UP000291144"/>
    </source>
</evidence>
<feature type="domain" description="Peptidoglycan binding-like" evidence="2">
    <location>
        <begin position="464"/>
        <end position="518"/>
    </location>
</feature>
<proteinExistence type="predicted"/>
<keyword evidence="4" id="KW-1185">Reference proteome</keyword>
<dbReference type="InterPro" id="IPR036366">
    <property type="entry name" value="PGBDSf"/>
</dbReference>
<dbReference type="OrthoDB" id="618894at2"/>
<feature type="domain" description="Peptidoglycan binding-like" evidence="2">
    <location>
        <begin position="404"/>
        <end position="454"/>
    </location>
</feature>
<protein>
    <submittedName>
        <fullName evidence="3">Peptidoglycan-binding protein</fullName>
    </submittedName>
</protein>